<name>A0AAQ3MHI4_VIGMU</name>
<evidence type="ECO:0000313" key="2">
    <source>
        <dbReference type="EMBL" id="WVY90848.1"/>
    </source>
</evidence>
<accession>A0AAQ3MHI4</accession>
<feature type="compositionally biased region" description="Acidic residues" evidence="1">
    <location>
        <begin position="138"/>
        <end position="154"/>
    </location>
</feature>
<sequence>MNIAILNGQANLFVVHMVSEPDYIHMLEYDGQPEVGEVEVCQVEVAQAEVDEVEVLQAQVDAVGEEELLEGVGDVPEVCEHGEVEVAQAEVDEVGEEELPEGVGDVPKVCEHGKEVDEVVIVEEVAELDEVSEVRCEDSEDDVGGGVGDGEDDVGGGVRDGSDEDDLVDVSVHGDEQRQEEHWEGSLFVEVGTTSRCTIQKKHVQARGLSDCE</sequence>
<reference evidence="2 3" key="1">
    <citation type="journal article" date="2023" name="Life. Sci Alliance">
        <title>Evolutionary insights into 3D genome organization and epigenetic landscape of Vigna mungo.</title>
        <authorList>
            <person name="Junaid A."/>
            <person name="Singh B."/>
            <person name="Bhatia S."/>
        </authorList>
    </citation>
    <scope>NUCLEOTIDE SEQUENCE [LARGE SCALE GENOMIC DNA]</scope>
    <source>
        <strain evidence="2">Urdbean</strain>
    </source>
</reference>
<feature type="region of interest" description="Disordered" evidence="1">
    <location>
        <begin position="136"/>
        <end position="167"/>
    </location>
</feature>
<dbReference type="AlphaFoldDB" id="A0AAQ3MHI4"/>
<protein>
    <submittedName>
        <fullName evidence="2">Uncharacterized protein</fullName>
    </submittedName>
</protein>
<dbReference type="EMBL" id="CP144690">
    <property type="protein sequence ID" value="WVY90848.1"/>
    <property type="molecule type" value="Genomic_DNA"/>
</dbReference>
<evidence type="ECO:0000313" key="3">
    <source>
        <dbReference type="Proteomes" id="UP001374535"/>
    </source>
</evidence>
<dbReference type="Proteomes" id="UP001374535">
    <property type="component" value="Chromosome 11"/>
</dbReference>
<keyword evidence="3" id="KW-1185">Reference proteome</keyword>
<proteinExistence type="predicted"/>
<organism evidence="2 3">
    <name type="scientific">Vigna mungo</name>
    <name type="common">Black gram</name>
    <name type="synonym">Phaseolus mungo</name>
    <dbReference type="NCBI Taxonomy" id="3915"/>
    <lineage>
        <taxon>Eukaryota</taxon>
        <taxon>Viridiplantae</taxon>
        <taxon>Streptophyta</taxon>
        <taxon>Embryophyta</taxon>
        <taxon>Tracheophyta</taxon>
        <taxon>Spermatophyta</taxon>
        <taxon>Magnoliopsida</taxon>
        <taxon>eudicotyledons</taxon>
        <taxon>Gunneridae</taxon>
        <taxon>Pentapetalae</taxon>
        <taxon>rosids</taxon>
        <taxon>fabids</taxon>
        <taxon>Fabales</taxon>
        <taxon>Fabaceae</taxon>
        <taxon>Papilionoideae</taxon>
        <taxon>50 kb inversion clade</taxon>
        <taxon>NPAAA clade</taxon>
        <taxon>indigoferoid/millettioid clade</taxon>
        <taxon>Phaseoleae</taxon>
        <taxon>Vigna</taxon>
    </lineage>
</organism>
<gene>
    <name evidence="2" type="ORF">V8G54_036362</name>
</gene>
<evidence type="ECO:0000256" key="1">
    <source>
        <dbReference type="SAM" id="MobiDB-lite"/>
    </source>
</evidence>